<evidence type="ECO:0000256" key="1">
    <source>
        <dbReference type="SAM" id="MobiDB-lite"/>
    </source>
</evidence>
<gene>
    <name evidence="2" type="ORF">GCM10017643_27020</name>
</gene>
<feature type="compositionally biased region" description="Basic and acidic residues" evidence="1">
    <location>
        <begin position="232"/>
        <end position="241"/>
    </location>
</feature>
<dbReference type="Proteomes" id="UP001143370">
    <property type="component" value="Unassembled WGS sequence"/>
</dbReference>
<reference evidence="2" key="2">
    <citation type="submission" date="2023-01" db="EMBL/GenBank/DDBJ databases">
        <authorList>
            <person name="Sun Q."/>
            <person name="Evtushenko L."/>
        </authorList>
    </citation>
    <scope>NUCLEOTIDE SEQUENCE</scope>
    <source>
        <strain evidence="2">VKM B-2484</strain>
    </source>
</reference>
<dbReference type="AlphaFoldDB" id="A0A9W6J846"/>
<organism evidence="2 3">
    <name type="scientific">Ancylobacter dichloromethanicus</name>
    <dbReference type="NCBI Taxonomy" id="518825"/>
    <lineage>
        <taxon>Bacteria</taxon>
        <taxon>Pseudomonadati</taxon>
        <taxon>Pseudomonadota</taxon>
        <taxon>Alphaproteobacteria</taxon>
        <taxon>Hyphomicrobiales</taxon>
        <taxon>Xanthobacteraceae</taxon>
        <taxon>Ancylobacter</taxon>
    </lineage>
</organism>
<feature type="compositionally biased region" description="Basic residues" evidence="1">
    <location>
        <begin position="242"/>
        <end position="255"/>
    </location>
</feature>
<evidence type="ECO:0000313" key="2">
    <source>
        <dbReference type="EMBL" id="GLK72586.1"/>
    </source>
</evidence>
<sequence length="255" mass="27585">MNEKKPAAETAENDGATYVRPKTVAEAIEHMRADGDADAEGTARLNYPELFEAADIKAAIAAARTTLLAWDELAPFSVQGTVELVAMVLESAEAAYILKTEPGQQNVPVDFGVFCMASSPVYDDVIRYAIERRPAAEVLFNKMKELGHVAGLWDALTPVDRASFELAARIIPAVADVAEVMNAEMVRRFPPPAPMMATREVDLEDTILERVDGIDDIDPQMAAARAQADQAAAEREAEKAKKATAKAKKRSIADA</sequence>
<evidence type="ECO:0000313" key="3">
    <source>
        <dbReference type="Proteomes" id="UP001143370"/>
    </source>
</evidence>
<proteinExistence type="predicted"/>
<feature type="compositionally biased region" description="Low complexity" evidence="1">
    <location>
        <begin position="222"/>
        <end position="231"/>
    </location>
</feature>
<keyword evidence="3" id="KW-1185">Reference proteome</keyword>
<reference evidence="2" key="1">
    <citation type="journal article" date="2014" name="Int. J. Syst. Evol. Microbiol.">
        <title>Complete genome sequence of Corynebacterium casei LMG S-19264T (=DSM 44701T), isolated from a smear-ripened cheese.</title>
        <authorList>
            <consortium name="US DOE Joint Genome Institute (JGI-PGF)"/>
            <person name="Walter F."/>
            <person name="Albersmeier A."/>
            <person name="Kalinowski J."/>
            <person name="Ruckert C."/>
        </authorList>
    </citation>
    <scope>NUCLEOTIDE SEQUENCE</scope>
    <source>
        <strain evidence="2">VKM B-2484</strain>
    </source>
</reference>
<protein>
    <submittedName>
        <fullName evidence="2">Uncharacterized protein</fullName>
    </submittedName>
</protein>
<accession>A0A9W6J846</accession>
<dbReference type="RefSeq" id="WP_213371139.1">
    <property type="nucleotide sequence ID" value="NZ_BSFJ01000018.1"/>
</dbReference>
<dbReference type="EMBL" id="BSFJ01000018">
    <property type="protein sequence ID" value="GLK72586.1"/>
    <property type="molecule type" value="Genomic_DNA"/>
</dbReference>
<name>A0A9W6J846_9HYPH</name>
<feature type="region of interest" description="Disordered" evidence="1">
    <location>
        <begin position="222"/>
        <end position="255"/>
    </location>
</feature>
<comment type="caution">
    <text evidence="2">The sequence shown here is derived from an EMBL/GenBank/DDBJ whole genome shotgun (WGS) entry which is preliminary data.</text>
</comment>